<evidence type="ECO:0008006" key="4">
    <source>
        <dbReference type="Google" id="ProtNLM"/>
    </source>
</evidence>
<protein>
    <recommendedName>
        <fullName evidence="4">Glycoside hydrolase family 42 N-terminal domain-containing protein</fullName>
    </recommendedName>
</protein>
<evidence type="ECO:0000256" key="1">
    <source>
        <dbReference type="SAM" id="MobiDB-lite"/>
    </source>
</evidence>
<dbReference type="AlphaFoldDB" id="A0A7S0JWM5"/>
<name>A0A7S0JWM5_CAFRO</name>
<gene>
    <name evidence="3" type="ORF">CROE0942_LOCUS7844</name>
</gene>
<reference evidence="3" key="1">
    <citation type="submission" date="2021-01" db="EMBL/GenBank/DDBJ databases">
        <authorList>
            <person name="Corre E."/>
            <person name="Pelletier E."/>
            <person name="Niang G."/>
            <person name="Scheremetjew M."/>
            <person name="Finn R."/>
            <person name="Kale V."/>
            <person name="Holt S."/>
            <person name="Cochrane G."/>
            <person name="Meng A."/>
            <person name="Brown T."/>
            <person name="Cohen L."/>
        </authorList>
    </citation>
    <scope>NUCLEOTIDE SEQUENCE</scope>
    <source>
        <strain evidence="3">E4-10</strain>
    </source>
</reference>
<dbReference type="EMBL" id="HBET01011363">
    <property type="protein sequence ID" value="CAD8563467.1"/>
    <property type="molecule type" value="Transcribed_RNA"/>
</dbReference>
<keyword evidence="2" id="KW-1133">Transmembrane helix</keyword>
<accession>A0A7S0JWM5</accession>
<sequence>MMSSSADRTAPARRDGDAEAPAEDDGRGEEASLRRVPAPEDAPPASRWPWWKIAGIGAVALCIVTIVAVAVSTSFPYATGALPEPLPGDNTSAPSLSPTAPEPYPLSGLRASVWLAPTGMASWTGSSPGLPWDMGRNPWWLHDANWTHWAGRVASDVALLRQSLGGGGNASAIVYFPAFLADVARWGAAPLERLDSVVASLAAGGVRPQLLIGRPDVGASGEWLPSSDPVHDPAARAWLTARVRDVLALPAVQREVVFVSVYWMGASSFCAQGGGCSEAEVADYNAALADTVAAAGTRFRLLLHLDGMFQDACWPVPCASWDYHGYTPRSVNGSWGLLVESWVQGSLRPAIQRLYDEGVTSADRLLLLQDLRNCDQPGVPACVMGSVQADVDAWFDALRQLGLCSSDGSDGSAAQRTFGVWAFADVPPRNEFGDALANGTGLTAKGAANRAKALSPAC</sequence>
<feature type="compositionally biased region" description="Basic and acidic residues" evidence="1">
    <location>
        <begin position="24"/>
        <end position="33"/>
    </location>
</feature>
<evidence type="ECO:0000256" key="2">
    <source>
        <dbReference type="SAM" id="Phobius"/>
    </source>
</evidence>
<keyword evidence="2" id="KW-0812">Transmembrane</keyword>
<feature type="transmembrane region" description="Helical" evidence="2">
    <location>
        <begin position="53"/>
        <end position="77"/>
    </location>
</feature>
<evidence type="ECO:0000313" key="3">
    <source>
        <dbReference type="EMBL" id="CAD8563467.1"/>
    </source>
</evidence>
<organism evidence="3">
    <name type="scientific">Cafeteria roenbergensis</name>
    <name type="common">Marine flagellate</name>
    <dbReference type="NCBI Taxonomy" id="33653"/>
    <lineage>
        <taxon>Eukaryota</taxon>
        <taxon>Sar</taxon>
        <taxon>Stramenopiles</taxon>
        <taxon>Bigyra</taxon>
        <taxon>Opalozoa</taxon>
        <taxon>Bicosoecida</taxon>
        <taxon>Cafeteriaceae</taxon>
        <taxon>Cafeteria</taxon>
    </lineage>
</organism>
<keyword evidence="2" id="KW-0472">Membrane</keyword>
<proteinExistence type="predicted"/>
<feature type="region of interest" description="Disordered" evidence="1">
    <location>
        <begin position="1"/>
        <end position="44"/>
    </location>
</feature>